<proteinExistence type="predicted"/>
<accession>A0A3N7J4M8</accession>
<dbReference type="PANTHER" id="PTHR30006:SF24">
    <property type="entry name" value="SLL0237 PROTEIN"/>
    <property type="match status" value="1"/>
</dbReference>
<feature type="signal peptide" evidence="2">
    <location>
        <begin position="1"/>
        <end position="37"/>
    </location>
</feature>
<dbReference type="InterPro" id="IPR006059">
    <property type="entry name" value="SBP"/>
</dbReference>
<dbReference type="AlphaFoldDB" id="A0A3N7J4M8"/>
<dbReference type="Proteomes" id="UP000267464">
    <property type="component" value="Unassembled WGS sequence"/>
</dbReference>
<dbReference type="PANTHER" id="PTHR30006">
    <property type="entry name" value="THIAMINE-BINDING PERIPLASMIC PROTEIN-RELATED"/>
    <property type="match status" value="1"/>
</dbReference>
<evidence type="ECO:0000313" key="4">
    <source>
        <dbReference type="Proteomes" id="UP000267464"/>
    </source>
</evidence>
<evidence type="ECO:0000256" key="2">
    <source>
        <dbReference type="SAM" id="SignalP"/>
    </source>
</evidence>
<keyword evidence="1 2" id="KW-0732">Signal</keyword>
<dbReference type="Pfam" id="PF13416">
    <property type="entry name" value="SBP_bac_8"/>
    <property type="match status" value="1"/>
</dbReference>
<feature type="chain" id="PRO_5018032724" evidence="2">
    <location>
        <begin position="38"/>
        <end position="452"/>
    </location>
</feature>
<gene>
    <name evidence="3" type="ORF">DZC73_01620</name>
</gene>
<name>A0A3N7J4M8_9BURK</name>
<dbReference type="SUPFAM" id="SSF53850">
    <property type="entry name" value="Periplasmic binding protein-like II"/>
    <property type="match status" value="1"/>
</dbReference>
<evidence type="ECO:0000313" key="3">
    <source>
        <dbReference type="EMBL" id="RQP25792.1"/>
    </source>
</evidence>
<organism evidence="3 4">
    <name type="scientific">Piscinibacter terrae</name>
    <dbReference type="NCBI Taxonomy" id="2496871"/>
    <lineage>
        <taxon>Bacteria</taxon>
        <taxon>Pseudomonadati</taxon>
        <taxon>Pseudomonadota</taxon>
        <taxon>Betaproteobacteria</taxon>
        <taxon>Burkholderiales</taxon>
        <taxon>Sphaerotilaceae</taxon>
        <taxon>Piscinibacter</taxon>
    </lineage>
</organism>
<dbReference type="EMBL" id="QUSW01000001">
    <property type="protein sequence ID" value="RQP25792.1"/>
    <property type="molecule type" value="Genomic_DNA"/>
</dbReference>
<protein>
    <submittedName>
        <fullName evidence="3">Extracellular solute-binding protein</fullName>
    </submittedName>
</protein>
<keyword evidence="4" id="KW-1185">Reference proteome</keyword>
<reference evidence="3 4" key="1">
    <citation type="submission" date="2018-08" db="EMBL/GenBank/DDBJ databases">
        <authorList>
            <person name="Khan S.A."/>
            <person name="Jeon C.O."/>
            <person name="Chun B.H."/>
            <person name="Jeong S.E."/>
        </authorList>
    </citation>
    <scope>NUCLEOTIDE SEQUENCE [LARGE SCALE GENOMIC DNA]</scope>
    <source>
        <strain evidence="3 4">S-16</strain>
    </source>
</reference>
<sequence length="452" mass="48472">MASAVGKTGAWCLALRSSRFATMASLAALFTGVAAHAAKVTVLTSFPSEVVSVYKKAYEASAPGVDVEVVSKSSSDLVATLKKMPTGQRPDVVWASDPGAFAAMAHQGLLSPAAELRNTSIPTRIGSFPMNGPDNLYFGQALSGYGLMWNRDYLRQNGLRTPFSWADLARPVYFNHVAMSSPLRSGTTHLTVDVILQAEGWDAGWTQLLFIAANCAAISPKSGDVPTLVKEGKSGVGLVVDFFGLSAKASGAPVTFAYPERTAVLPASIAMVAGSKAPREGERFIKFALSTPGQELLFEKAISRMPASPYAAASLKVPSDFPNVYAVARKTPVKFDLALYEERRELVAALFERTITRAHAELRQAVDALIKAERIQEKAPTAENAERIRQARELIGKPVVPFADYATQRKRDDLALAGTEAVAHPWTVLAKLNYAQATLLVSSVGKSKPSDR</sequence>
<comment type="caution">
    <text evidence="3">The sequence shown here is derived from an EMBL/GenBank/DDBJ whole genome shotgun (WGS) entry which is preliminary data.</text>
</comment>
<evidence type="ECO:0000256" key="1">
    <source>
        <dbReference type="ARBA" id="ARBA00022729"/>
    </source>
</evidence>
<dbReference type="Gene3D" id="3.40.190.10">
    <property type="entry name" value="Periplasmic binding protein-like II"/>
    <property type="match status" value="2"/>
</dbReference>
<reference evidence="3 4" key="2">
    <citation type="submission" date="2018-12" db="EMBL/GenBank/DDBJ databases">
        <title>Rhizobacter gummiphilus sp. nov., a rubber-degrading bacterium isolated from the soil of a botanical garden in Japan.</title>
        <authorList>
            <person name="Shunsuke S.S."/>
        </authorList>
    </citation>
    <scope>NUCLEOTIDE SEQUENCE [LARGE SCALE GENOMIC DNA]</scope>
    <source>
        <strain evidence="3 4">S-16</strain>
    </source>
</reference>